<dbReference type="RefSeq" id="WP_036087138.1">
    <property type="nucleotide sequence ID" value="NZ_CBCSHQ010000013.1"/>
</dbReference>
<proteinExistence type="predicted"/>
<dbReference type="eggNOG" id="COG4837">
    <property type="taxonomic scope" value="Bacteria"/>
</dbReference>
<evidence type="ECO:0000313" key="1">
    <source>
        <dbReference type="EMBL" id="KGL39894.1"/>
    </source>
</evidence>
<dbReference type="PIRSF" id="PIRSF010603">
    <property type="entry name" value="UCP010603"/>
    <property type="match status" value="1"/>
</dbReference>
<keyword evidence="2" id="KW-1185">Reference proteome</keyword>
<gene>
    <name evidence="1" type="ORF">EP57_12610</name>
</gene>
<dbReference type="STRING" id="1552123.EP57_12610"/>
<dbReference type="EMBL" id="JNFA01000025">
    <property type="protein sequence ID" value="KGL39894.1"/>
    <property type="molecule type" value="Genomic_DNA"/>
</dbReference>
<name>A0A099W1W9_9LIST</name>
<dbReference type="Gene3D" id="3.40.30.30">
    <property type="entry name" value="Hypothetical protein sa0798"/>
    <property type="match status" value="1"/>
</dbReference>
<sequence length="107" mass="12160">MEKEAKIFVYGSTNICASCVGAPSSKETEEWLRAAIGRKFPDQPFQVEYVDIFAPQEETELKKIADMIVEEDYMYPVIVIDGEVIAEGNPRLKDIYAMMKDRGYQAV</sequence>
<evidence type="ECO:0000313" key="2">
    <source>
        <dbReference type="Proteomes" id="UP000029844"/>
    </source>
</evidence>
<dbReference type="GeneID" id="58718191"/>
<comment type="caution">
    <text evidence="1">The sequence shown here is derived from an EMBL/GenBank/DDBJ whole genome shotgun (WGS) entry which is preliminary data.</text>
</comment>
<accession>A0A099W1W9</accession>
<dbReference type="Proteomes" id="UP000029844">
    <property type="component" value="Unassembled WGS sequence"/>
</dbReference>
<protein>
    <submittedName>
        <fullName evidence="1">Disulfide oxidoreductase</fullName>
    </submittedName>
</protein>
<dbReference type="OrthoDB" id="2389679at2"/>
<organism evidence="1 2">
    <name type="scientific">Listeria booriae</name>
    <dbReference type="NCBI Taxonomy" id="1552123"/>
    <lineage>
        <taxon>Bacteria</taxon>
        <taxon>Bacillati</taxon>
        <taxon>Bacillota</taxon>
        <taxon>Bacilli</taxon>
        <taxon>Bacillales</taxon>
        <taxon>Listeriaceae</taxon>
        <taxon>Listeria</taxon>
    </lineage>
</organism>
<dbReference type="InterPro" id="IPR036249">
    <property type="entry name" value="Thioredoxin-like_sf"/>
</dbReference>
<reference evidence="1 2" key="1">
    <citation type="submission" date="2014-05" db="EMBL/GenBank/DDBJ databases">
        <title>Novel Listeriaceae from food processing environments.</title>
        <authorList>
            <person name="den Bakker H.C."/>
        </authorList>
    </citation>
    <scope>NUCLEOTIDE SEQUENCE [LARGE SCALE GENOMIC DNA]</scope>
    <source>
        <strain evidence="1 2">FSL A5-0281</strain>
    </source>
</reference>
<dbReference type="SUPFAM" id="SSF52833">
    <property type="entry name" value="Thioredoxin-like"/>
    <property type="match status" value="1"/>
</dbReference>
<dbReference type="InterPro" id="IPR009190">
    <property type="entry name" value="DUF1462"/>
</dbReference>
<dbReference type="AlphaFoldDB" id="A0A099W1W9"/>
<dbReference type="Pfam" id="PF07315">
    <property type="entry name" value="DUF1462"/>
    <property type="match status" value="1"/>
</dbReference>
<dbReference type="InterPro" id="IPR038218">
    <property type="entry name" value="YuzD-like_sp"/>
</dbReference>